<feature type="domain" description="Putative peptidyl-prolyl cis-trans isomerase" evidence="1">
    <location>
        <begin position="385"/>
        <end position="512"/>
    </location>
</feature>
<evidence type="ECO:0000313" key="2">
    <source>
        <dbReference type="EMBL" id="MPL89836.1"/>
    </source>
</evidence>
<name>A0A644VES0_9ZZZZ</name>
<dbReference type="EMBL" id="VSSQ01000288">
    <property type="protein sequence ID" value="MPL89836.1"/>
    <property type="molecule type" value="Genomic_DNA"/>
</dbReference>
<dbReference type="PIRSF" id="PIRSF005852">
    <property type="entry name" value="UCP005852"/>
    <property type="match status" value="1"/>
</dbReference>
<protein>
    <recommendedName>
        <fullName evidence="1">Putative peptidyl-prolyl cis-trans isomerase domain-containing protein</fullName>
    </recommendedName>
</protein>
<sequence>MTDIRIFLNGEQKTVPETTTVKDLLPDQPLGTSVILLLPGSVSRAKTSHLRLTTTAGDIVIELAKKTAFPLPTGDVKENLRVHFEDKNAVSFGPFPQEFVPDKTPYRYDRGMVCLGSGGYDSQNAYLTFSRREHVADHGAAKGGAVLGKVIYGLGIINRWKNGDSITRIEEVFSSTDSTNAKVTADLSAEVKDGMQIFSELVITAEGYSDNHAEIDCACTESVEHMLFCLRESRFRIDQTASTFIRDHTEGRLYAAQERQKSRREGTVTVRTAGKGSGALYIYTRDVPSNQNHTRTGSVTRGIELAKFSTDKTTLSVRCVPELLDLRGLPLGEAVDLAKNRGLKVMADNRDLIGRVVINQKPETTLEVLKEGKISLFTMGLDNVIDISLDYKKAPRSVDLFRRVTGLKRYAVGTMPLIYNLEDEMYLFKPPFSSGTNIIPENTPKKPVRTNTLALTNDSRHAVGMVGVRVVENKEYGPTGEPFEGTNVIGTVIDMDKLHLMKDGGTVYIREVRE</sequence>
<gene>
    <name evidence="2" type="ORF">SDC9_35878</name>
</gene>
<dbReference type="Pfam" id="PF26548">
    <property type="entry name" value="DUF8179"/>
    <property type="match status" value="1"/>
</dbReference>
<dbReference type="AlphaFoldDB" id="A0A644VES0"/>
<comment type="caution">
    <text evidence="2">The sequence shown here is derived from an EMBL/GenBank/DDBJ whole genome shotgun (WGS) entry which is preliminary data.</text>
</comment>
<evidence type="ECO:0000259" key="1">
    <source>
        <dbReference type="Pfam" id="PF26548"/>
    </source>
</evidence>
<dbReference type="NCBIfam" id="TIGR03268">
    <property type="entry name" value="methan_mark_3"/>
    <property type="match status" value="1"/>
</dbReference>
<reference evidence="2" key="1">
    <citation type="submission" date="2019-08" db="EMBL/GenBank/DDBJ databases">
        <authorList>
            <person name="Kucharzyk K."/>
            <person name="Murdoch R.W."/>
            <person name="Higgins S."/>
            <person name="Loffler F."/>
        </authorList>
    </citation>
    <scope>NUCLEOTIDE SEQUENCE</scope>
</reference>
<dbReference type="InterPro" id="IPR058492">
    <property type="entry name" value="DUF8179"/>
</dbReference>
<proteinExistence type="predicted"/>
<organism evidence="2">
    <name type="scientific">bioreactor metagenome</name>
    <dbReference type="NCBI Taxonomy" id="1076179"/>
    <lineage>
        <taxon>unclassified sequences</taxon>
        <taxon>metagenomes</taxon>
        <taxon>ecological metagenomes</taxon>
    </lineage>
</organism>
<dbReference type="InterPro" id="IPR016466">
    <property type="entry name" value="Methan_mark_3"/>
</dbReference>
<accession>A0A644VES0</accession>